<keyword evidence="2" id="KW-1185">Reference proteome</keyword>
<dbReference type="Proteomes" id="UP000186817">
    <property type="component" value="Unassembled WGS sequence"/>
</dbReference>
<evidence type="ECO:0000313" key="2">
    <source>
        <dbReference type="Proteomes" id="UP000186817"/>
    </source>
</evidence>
<protein>
    <submittedName>
        <fullName evidence="1">Uncharacterized protein</fullName>
    </submittedName>
</protein>
<dbReference type="OrthoDB" id="407449at2759"/>
<organism evidence="1 2">
    <name type="scientific">Symbiodinium microadriaticum</name>
    <name type="common">Dinoflagellate</name>
    <name type="synonym">Zooxanthella microadriatica</name>
    <dbReference type="NCBI Taxonomy" id="2951"/>
    <lineage>
        <taxon>Eukaryota</taxon>
        <taxon>Sar</taxon>
        <taxon>Alveolata</taxon>
        <taxon>Dinophyceae</taxon>
        <taxon>Suessiales</taxon>
        <taxon>Symbiodiniaceae</taxon>
        <taxon>Symbiodinium</taxon>
    </lineage>
</organism>
<evidence type="ECO:0000313" key="1">
    <source>
        <dbReference type="EMBL" id="OLP86545.1"/>
    </source>
</evidence>
<proteinExistence type="predicted"/>
<name>A0A1Q9CUI0_SYMMI</name>
<accession>A0A1Q9CUI0</accession>
<dbReference type="AlphaFoldDB" id="A0A1Q9CUI0"/>
<comment type="caution">
    <text evidence="1">The sequence shown here is derived from an EMBL/GenBank/DDBJ whole genome shotgun (WGS) entry which is preliminary data.</text>
</comment>
<sequence length="107" mass="11667">MVDRIPSSEPSAHAAQVAVEGGLLGVNKLTWQLETGTGDGFDKNNIQPNCPADAQGQAAGKQVEESEQLCGALDKFFNDFHRHIFDPVLLRLEALAIREDLSQVHKD</sequence>
<reference evidence="1 2" key="1">
    <citation type="submission" date="2016-02" db="EMBL/GenBank/DDBJ databases">
        <title>Genome analysis of coral dinoflagellate symbionts highlights evolutionary adaptations to a symbiotic lifestyle.</title>
        <authorList>
            <person name="Aranda M."/>
            <person name="Li Y."/>
            <person name="Liew Y.J."/>
            <person name="Baumgarten S."/>
            <person name="Simakov O."/>
            <person name="Wilson M."/>
            <person name="Piel J."/>
            <person name="Ashoor H."/>
            <person name="Bougouffa S."/>
            <person name="Bajic V.B."/>
            <person name="Ryu T."/>
            <person name="Ravasi T."/>
            <person name="Bayer T."/>
            <person name="Micklem G."/>
            <person name="Kim H."/>
            <person name="Bhak J."/>
            <person name="Lajeunesse T.C."/>
            <person name="Voolstra C.R."/>
        </authorList>
    </citation>
    <scope>NUCLEOTIDE SEQUENCE [LARGE SCALE GENOMIC DNA]</scope>
    <source>
        <strain evidence="1 2">CCMP2467</strain>
    </source>
</reference>
<dbReference type="EMBL" id="LSRX01000911">
    <property type="protein sequence ID" value="OLP86545.1"/>
    <property type="molecule type" value="Genomic_DNA"/>
</dbReference>
<gene>
    <name evidence="1" type="ORF">AK812_SmicGene32329</name>
</gene>